<evidence type="ECO:0000256" key="9">
    <source>
        <dbReference type="ARBA" id="ARBA00023295"/>
    </source>
</evidence>
<dbReference type="NCBIfam" id="TIGR01083">
    <property type="entry name" value="nth"/>
    <property type="match status" value="1"/>
</dbReference>
<dbReference type="InterPro" id="IPR023170">
    <property type="entry name" value="HhH_base_excis_C"/>
</dbReference>
<dbReference type="Proteomes" id="UP000235682">
    <property type="component" value="Unassembled WGS sequence"/>
</dbReference>
<evidence type="ECO:0000256" key="1">
    <source>
        <dbReference type="ARBA" id="ARBA00008343"/>
    </source>
</evidence>
<dbReference type="CDD" id="cd00056">
    <property type="entry name" value="ENDO3c"/>
    <property type="match status" value="1"/>
</dbReference>
<dbReference type="PIRSF" id="PIRSF001435">
    <property type="entry name" value="Nth"/>
    <property type="match status" value="1"/>
</dbReference>
<dbReference type="GO" id="GO:0019104">
    <property type="term" value="F:DNA N-glycosylase activity"/>
    <property type="evidence" value="ECO:0007669"/>
    <property type="project" value="UniProtKB-UniRule"/>
</dbReference>
<dbReference type="Gene3D" id="1.10.340.30">
    <property type="entry name" value="Hypothetical protein, domain 2"/>
    <property type="match status" value="1"/>
</dbReference>
<sequence>MEELLSKEETWRAVQAMIKLYPQSQPELNYTNLFELVAAVLLSAQATDRSVNKVTPELFKRYPTPEKLARANEEDVMELIKTLGLYRNKTKSLIGMAQKLVEDFDGKVPNTRKELESLPGVGRKTANVVLSAGFGIPAFAVDTHVSRVTKKFHMVPADANVRQIEDMMVEKLPEDQLFQAHHSILLFGRYQCVARNHDHSECIRLIEENMPEK</sequence>
<protein>
    <recommendedName>
        <fullName evidence="10">Endonuclease III</fullName>
        <ecNumber evidence="10">4.2.99.18</ecNumber>
    </recommendedName>
    <alternativeName>
        <fullName evidence="10">DNA-(apurinic or apyrimidinic site) lyase</fullName>
    </alternativeName>
</protein>
<keyword evidence="8 10" id="KW-0234">DNA repair</keyword>
<dbReference type="PANTHER" id="PTHR10359:SF18">
    <property type="entry name" value="ENDONUCLEASE III"/>
    <property type="match status" value="1"/>
</dbReference>
<dbReference type="AlphaFoldDB" id="A0A2N6SP61"/>
<dbReference type="InterPro" id="IPR004036">
    <property type="entry name" value="Endonuclease-III-like_CS2"/>
</dbReference>
<dbReference type="GO" id="GO:0140078">
    <property type="term" value="F:class I DNA-(apurinic or apyrimidinic site) endonuclease activity"/>
    <property type="evidence" value="ECO:0007669"/>
    <property type="project" value="UniProtKB-EC"/>
</dbReference>
<keyword evidence="10" id="KW-0456">Lyase</keyword>
<evidence type="ECO:0000313" key="12">
    <source>
        <dbReference type="EMBL" id="PMC58826.1"/>
    </source>
</evidence>
<dbReference type="HAMAP" id="MF_00942">
    <property type="entry name" value="Nth"/>
    <property type="match status" value="1"/>
</dbReference>
<organism evidence="12 13">
    <name type="scientific">Dolosicoccus paucivorans</name>
    <dbReference type="NCBI Taxonomy" id="84521"/>
    <lineage>
        <taxon>Bacteria</taxon>
        <taxon>Bacillati</taxon>
        <taxon>Bacillota</taxon>
        <taxon>Bacilli</taxon>
        <taxon>Lactobacillales</taxon>
        <taxon>Aerococcaceae</taxon>
        <taxon>Dolosicoccus</taxon>
    </lineage>
</organism>
<evidence type="ECO:0000256" key="3">
    <source>
        <dbReference type="ARBA" id="ARBA00022723"/>
    </source>
</evidence>
<evidence type="ECO:0000256" key="2">
    <source>
        <dbReference type="ARBA" id="ARBA00022485"/>
    </source>
</evidence>
<gene>
    <name evidence="10 12" type="primary">nth</name>
    <name evidence="12" type="ORF">CJ205_02590</name>
</gene>
<dbReference type="GO" id="GO:0003677">
    <property type="term" value="F:DNA binding"/>
    <property type="evidence" value="ECO:0007669"/>
    <property type="project" value="UniProtKB-UniRule"/>
</dbReference>
<feature type="domain" description="HhH-GPD" evidence="11">
    <location>
        <begin position="42"/>
        <end position="190"/>
    </location>
</feature>
<keyword evidence="13" id="KW-1185">Reference proteome</keyword>
<evidence type="ECO:0000256" key="10">
    <source>
        <dbReference type="HAMAP-Rule" id="MF_00942"/>
    </source>
</evidence>
<dbReference type="OrthoDB" id="9800977at2"/>
<dbReference type="Pfam" id="PF00730">
    <property type="entry name" value="HhH-GPD"/>
    <property type="match status" value="1"/>
</dbReference>
<dbReference type="Pfam" id="PF00633">
    <property type="entry name" value="HHH"/>
    <property type="match status" value="1"/>
</dbReference>
<evidence type="ECO:0000259" key="11">
    <source>
        <dbReference type="SMART" id="SM00478"/>
    </source>
</evidence>
<evidence type="ECO:0000256" key="4">
    <source>
        <dbReference type="ARBA" id="ARBA00022763"/>
    </source>
</evidence>
<comment type="caution">
    <text evidence="10">Lacks conserved residue(s) required for the propagation of feature annotation.</text>
</comment>
<dbReference type="GO" id="GO:0051539">
    <property type="term" value="F:4 iron, 4 sulfur cluster binding"/>
    <property type="evidence" value="ECO:0007669"/>
    <property type="project" value="UniProtKB-KW"/>
</dbReference>
<dbReference type="RefSeq" id="WP_102227482.1">
    <property type="nucleotide sequence ID" value="NZ_PNFY01000006.1"/>
</dbReference>
<dbReference type="GO" id="GO:0046872">
    <property type="term" value="F:metal ion binding"/>
    <property type="evidence" value="ECO:0007669"/>
    <property type="project" value="UniProtKB-KW"/>
</dbReference>
<evidence type="ECO:0000256" key="5">
    <source>
        <dbReference type="ARBA" id="ARBA00022801"/>
    </source>
</evidence>
<dbReference type="Gene3D" id="1.10.1670.10">
    <property type="entry name" value="Helix-hairpin-Helix base-excision DNA repair enzymes (C-terminal)"/>
    <property type="match status" value="1"/>
</dbReference>
<proteinExistence type="inferred from homology"/>
<accession>A0A2N6SP61</accession>
<keyword evidence="12" id="KW-0540">Nuclease</keyword>
<dbReference type="InterPro" id="IPR003265">
    <property type="entry name" value="HhH-GPD_domain"/>
</dbReference>
<name>A0A2N6SP61_9LACT</name>
<dbReference type="PROSITE" id="PS01155">
    <property type="entry name" value="ENDONUCLEASE_III_2"/>
    <property type="match status" value="1"/>
</dbReference>
<keyword evidence="5 10" id="KW-0378">Hydrolase</keyword>
<dbReference type="InterPro" id="IPR000445">
    <property type="entry name" value="HhH_motif"/>
</dbReference>
<keyword evidence="2" id="KW-0004">4Fe-4S</keyword>
<keyword evidence="7" id="KW-0411">Iron-sulfur</keyword>
<evidence type="ECO:0000313" key="13">
    <source>
        <dbReference type="Proteomes" id="UP000235682"/>
    </source>
</evidence>
<dbReference type="InterPro" id="IPR011257">
    <property type="entry name" value="DNA_glycosylase"/>
</dbReference>
<evidence type="ECO:0000256" key="8">
    <source>
        <dbReference type="ARBA" id="ARBA00023204"/>
    </source>
</evidence>
<keyword evidence="12" id="KW-0255">Endonuclease</keyword>
<evidence type="ECO:0000256" key="6">
    <source>
        <dbReference type="ARBA" id="ARBA00023004"/>
    </source>
</evidence>
<evidence type="ECO:0000256" key="7">
    <source>
        <dbReference type="ARBA" id="ARBA00023014"/>
    </source>
</evidence>
<keyword evidence="3" id="KW-0479">Metal-binding</keyword>
<keyword evidence="10" id="KW-0238">DNA-binding</keyword>
<dbReference type="SMART" id="SM00478">
    <property type="entry name" value="ENDO3c"/>
    <property type="match status" value="1"/>
</dbReference>
<dbReference type="EC" id="4.2.99.18" evidence="10"/>
<dbReference type="EMBL" id="PNHE01000006">
    <property type="protein sequence ID" value="PMC58826.1"/>
    <property type="molecule type" value="Genomic_DNA"/>
</dbReference>
<keyword evidence="6" id="KW-0408">Iron</keyword>
<comment type="similarity">
    <text evidence="1 10">Belongs to the Nth/MutY family.</text>
</comment>
<keyword evidence="9 10" id="KW-0326">Glycosidase</keyword>
<comment type="caution">
    <text evidence="12">The sequence shown here is derived from an EMBL/GenBank/DDBJ whole genome shotgun (WGS) entry which is preliminary data.</text>
</comment>
<comment type="function">
    <text evidence="10">DNA repair enzyme that has both DNA N-glycosylase activity and AP-lyase activity. The DNA N-glycosylase activity releases various damaged pyrimidines from DNA by cleaving the N-glycosidic bond, leaving an AP (apurinic/apyrimidinic) site. The AP-lyase activity cleaves the phosphodiester bond 3' to the AP site by a beta-elimination, leaving a 3'-terminal unsaturated sugar and a product with a terminal 5'-phosphate.</text>
</comment>
<dbReference type="GO" id="GO:0006285">
    <property type="term" value="P:base-excision repair, AP site formation"/>
    <property type="evidence" value="ECO:0007669"/>
    <property type="project" value="TreeGrafter"/>
</dbReference>
<dbReference type="STRING" id="84521.SAMN04487994_10094"/>
<reference evidence="12 13" key="1">
    <citation type="submission" date="2017-09" db="EMBL/GenBank/DDBJ databases">
        <title>Bacterial strain isolated from the female urinary microbiota.</title>
        <authorList>
            <person name="Thomas-White K."/>
            <person name="Kumar N."/>
            <person name="Forster S."/>
            <person name="Putonti C."/>
            <person name="Lawley T."/>
            <person name="Wolfe A.J."/>
        </authorList>
    </citation>
    <scope>NUCLEOTIDE SEQUENCE [LARGE SCALE GENOMIC DNA]</scope>
    <source>
        <strain evidence="12 13">UMB0852</strain>
    </source>
</reference>
<comment type="catalytic activity">
    <reaction evidence="10">
        <text>2'-deoxyribonucleotide-(2'-deoxyribose 5'-phosphate)-2'-deoxyribonucleotide-DNA = a 3'-end 2'-deoxyribonucleotide-(2,3-dehydro-2,3-deoxyribose 5'-phosphate)-DNA + a 5'-end 5'-phospho-2'-deoxyribonucleoside-DNA + H(+)</text>
        <dbReference type="Rhea" id="RHEA:66592"/>
        <dbReference type="Rhea" id="RHEA-COMP:13180"/>
        <dbReference type="Rhea" id="RHEA-COMP:16897"/>
        <dbReference type="Rhea" id="RHEA-COMP:17067"/>
        <dbReference type="ChEBI" id="CHEBI:15378"/>
        <dbReference type="ChEBI" id="CHEBI:136412"/>
        <dbReference type="ChEBI" id="CHEBI:157695"/>
        <dbReference type="ChEBI" id="CHEBI:167181"/>
        <dbReference type="EC" id="4.2.99.18"/>
    </reaction>
</comment>
<dbReference type="FunFam" id="1.10.340.30:FF:000001">
    <property type="entry name" value="Endonuclease III"/>
    <property type="match status" value="1"/>
</dbReference>
<comment type="cofactor">
    <cofactor evidence="10">
        <name>[4Fe-4S] cluster</name>
        <dbReference type="ChEBI" id="CHEBI:49883"/>
    </cofactor>
    <text evidence="10">Binds 1 [4Fe-4S] cluster.</text>
</comment>
<keyword evidence="4 10" id="KW-0227">DNA damage</keyword>
<dbReference type="PANTHER" id="PTHR10359">
    <property type="entry name" value="A/G-SPECIFIC ADENINE GLYCOSYLASE/ENDONUCLEASE III"/>
    <property type="match status" value="1"/>
</dbReference>
<dbReference type="InterPro" id="IPR005759">
    <property type="entry name" value="Nth"/>
</dbReference>
<dbReference type="SUPFAM" id="SSF48150">
    <property type="entry name" value="DNA-glycosylase"/>
    <property type="match status" value="1"/>
</dbReference>